<comment type="caution">
    <text evidence="2">The sequence shown here is derived from an EMBL/GenBank/DDBJ whole genome shotgun (WGS) entry which is preliminary data.</text>
</comment>
<proteinExistence type="predicted"/>
<feature type="transmembrane region" description="Helical" evidence="1">
    <location>
        <begin position="5"/>
        <end position="23"/>
    </location>
</feature>
<keyword evidence="3" id="KW-1185">Reference proteome</keyword>
<name>A0A7C9MJA3_9RHOB</name>
<dbReference type="AlphaFoldDB" id="A0A7C9MJA3"/>
<dbReference type="RefSeq" id="WP_160763460.1">
    <property type="nucleotide sequence ID" value="NZ_WUPT01000001.1"/>
</dbReference>
<keyword evidence="1" id="KW-1133">Transmembrane helix</keyword>
<evidence type="ECO:0000313" key="3">
    <source>
        <dbReference type="Proteomes" id="UP000480350"/>
    </source>
</evidence>
<keyword evidence="1" id="KW-0472">Membrane</keyword>
<protein>
    <submittedName>
        <fullName evidence="2">Uncharacterized protein</fullName>
    </submittedName>
</protein>
<reference evidence="2 3" key="1">
    <citation type="submission" date="2019-12" db="EMBL/GenBank/DDBJ databases">
        <authorList>
            <person name="Lee S.D."/>
        </authorList>
    </citation>
    <scope>NUCLEOTIDE SEQUENCE [LARGE SCALE GENOMIC DNA]</scope>
    <source>
        <strain evidence="2 3">GH1-50</strain>
    </source>
</reference>
<evidence type="ECO:0000256" key="1">
    <source>
        <dbReference type="SAM" id="Phobius"/>
    </source>
</evidence>
<organism evidence="2 3">
    <name type="scientific">Kangsaoukella pontilimi</name>
    <dbReference type="NCBI Taxonomy" id="2691042"/>
    <lineage>
        <taxon>Bacteria</taxon>
        <taxon>Pseudomonadati</taxon>
        <taxon>Pseudomonadota</taxon>
        <taxon>Alphaproteobacteria</taxon>
        <taxon>Rhodobacterales</taxon>
        <taxon>Paracoccaceae</taxon>
        <taxon>Kangsaoukella</taxon>
    </lineage>
</organism>
<dbReference type="EMBL" id="WUPT01000001">
    <property type="protein sequence ID" value="MXQ07595.1"/>
    <property type="molecule type" value="Genomic_DNA"/>
</dbReference>
<gene>
    <name evidence="2" type="ORF">GQ651_07025</name>
</gene>
<reference evidence="2 3" key="2">
    <citation type="submission" date="2020-03" db="EMBL/GenBank/DDBJ databases">
        <title>Kangsaoukella pontilimi gen. nov., sp. nov., a new member of the family Rhodobacteraceae isolated from a tidal mudflat.</title>
        <authorList>
            <person name="Kim I.S."/>
        </authorList>
    </citation>
    <scope>NUCLEOTIDE SEQUENCE [LARGE SCALE GENOMIC DNA]</scope>
    <source>
        <strain evidence="2 3">GH1-50</strain>
    </source>
</reference>
<feature type="transmembrane region" description="Helical" evidence="1">
    <location>
        <begin position="35"/>
        <end position="54"/>
    </location>
</feature>
<dbReference type="Proteomes" id="UP000480350">
    <property type="component" value="Unassembled WGS sequence"/>
</dbReference>
<evidence type="ECO:0000313" key="2">
    <source>
        <dbReference type="EMBL" id="MXQ07595.1"/>
    </source>
</evidence>
<accession>A0A7C9MJA3</accession>
<keyword evidence="1" id="KW-0812">Transmembrane</keyword>
<sequence>MLRPILMTAFLTGVFCAGFAMFIDWATEMLMQNQVIAISFVSGTLGSLFAQTVLGRWRDKR</sequence>